<dbReference type="SUPFAM" id="SSF81383">
    <property type="entry name" value="F-box domain"/>
    <property type="match status" value="1"/>
</dbReference>
<feature type="transmembrane region" description="Helical" evidence="5">
    <location>
        <begin position="101"/>
        <end position="120"/>
    </location>
</feature>
<protein>
    <submittedName>
        <fullName evidence="6">Uncharacterized protein</fullName>
    </submittedName>
</protein>
<keyword evidence="3 5" id="KW-1133">Transmembrane helix</keyword>
<name>A0A9R0RIP3_TRITD</name>
<evidence type="ECO:0000256" key="3">
    <source>
        <dbReference type="ARBA" id="ARBA00022989"/>
    </source>
</evidence>
<reference evidence="6 7" key="1">
    <citation type="submission" date="2017-09" db="EMBL/GenBank/DDBJ databases">
        <authorList>
            <consortium name="International Durum Wheat Genome Sequencing Consortium (IDWGSC)"/>
            <person name="Milanesi L."/>
        </authorList>
    </citation>
    <scope>NUCLEOTIDE SEQUENCE [LARGE SCALE GENOMIC DNA]</scope>
    <source>
        <strain evidence="7">cv. Svevo</strain>
    </source>
</reference>
<evidence type="ECO:0000313" key="7">
    <source>
        <dbReference type="Proteomes" id="UP000324705"/>
    </source>
</evidence>
<dbReference type="InterPro" id="IPR036047">
    <property type="entry name" value="F-box-like_dom_sf"/>
</dbReference>
<evidence type="ECO:0000256" key="5">
    <source>
        <dbReference type="SAM" id="Phobius"/>
    </source>
</evidence>
<keyword evidence="2 5" id="KW-0812">Transmembrane</keyword>
<dbReference type="AlphaFoldDB" id="A0A9R0RIP3"/>
<dbReference type="InterPro" id="IPR007305">
    <property type="entry name" value="Vesicle_transpt_Got1/SFT2"/>
</dbReference>
<dbReference type="GO" id="GO:0012505">
    <property type="term" value="C:endomembrane system"/>
    <property type="evidence" value="ECO:0007669"/>
    <property type="project" value="UniProtKB-ARBA"/>
</dbReference>
<accession>A0A9R0RIP3</accession>
<dbReference type="GO" id="GO:0061458">
    <property type="term" value="P:reproductive system development"/>
    <property type="evidence" value="ECO:0007669"/>
    <property type="project" value="TreeGrafter"/>
</dbReference>
<dbReference type="Pfam" id="PF04178">
    <property type="entry name" value="Got1"/>
    <property type="match status" value="1"/>
</dbReference>
<dbReference type="GO" id="GO:0016020">
    <property type="term" value="C:membrane"/>
    <property type="evidence" value="ECO:0007669"/>
    <property type="project" value="UniProtKB-SubCell"/>
</dbReference>
<dbReference type="EMBL" id="LT934115">
    <property type="protein sequence ID" value="VAH59032.1"/>
    <property type="molecule type" value="Genomic_DNA"/>
</dbReference>
<gene>
    <name evidence="6" type="ORF">TRITD_3Av1G057270</name>
</gene>
<sequence length="512" mass="58329">MDALTRLHRSLAGGDDEEWQEDDILGDTEGLCSLSPLQRLYAFAACLVAGLALMMLSLIVFARPIKFALLFTFGNIMAVGSTVFVMGVNKQLRMMLDPVRVYATAIYAGCAVFALIFALLIHDKLLTLIAIICEICALFWNHFQLVLIFFVLSYVYLFTLVIQVIVYVYLVLKRSQLKPVCSVCCCLNPLDVVDWSLEIIRISVASDVFGVRTGLKSEYSRHVVWCRYEPDIWTEVAKHLHGADLLRLSATCLWFFRLLYEDSIWRYAFLRDLSLRTNDPKMLRLLHVPRPFHRSWRLLYATAFEWFRIGGFLMDTPKLLLTAKLALPPWRPILDDGPEISIGFMGACLLTNVRPGIWIADMNMVRCPVCNLNKCEGTMQVLDARHCELYLENKFRDGTWEYEDLGSHFSNGKLDTAAAAIFNYDYIDSPCIKSLFLNYSSIPALHYSYILNSKSWIRDRTNLLPKGCFTPVAVALSSNLKPNEGLLSRFQAMRDMSRGGQIVSVRITQQLL</sequence>
<evidence type="ECO:0000256" key="2">
    <source>
        <dbReference type="ARBA" id="ARBA00022692"/>
    </source>
</evidence>
<organism evidence="6 7">
    <name type="scientific">Triticum turgidum subsp. durum</name>
    <name type="common">Durum wheat</name>
    <name type="synonym">Triticum durum</name>
    <dbReference type="NCBI Taxonomy" id="4567"/>
    <lineage>
        <taxon>Eukaryota</taxon>
        <taxon>Viridiplantae</taxon>
        <taxon>Streptophyta</taxon>
        <taxon>Embryophyta</taxon>
        <taxon>Tracheophyta</taxon>
        <taxon>Spermatophyta</taxon>
        <taxon>Magnoliopsida</taxon>
        <taxon>Liliopsida</taxon>
        <taxon>Poales</taxon>
        <taxon>Poaceae</taxon>
        <taxon>BOP clade</taxon>
        <taxon>Pooideae</taxon>
        <taxon>Triticodae</taxon>
        <taxon>Triticeae</taxon>
        <taxon>Triticinae</taxon>
        <taxon>Triticum</taxon>
    </lineage>
</organism>
<dbReference type="Gramene" id="TRITD3Av1G057270.3">
    <property type="protein sequence ID" value="TRITD3Av1G057270.3"/>
    <property type="gene ID" value="TRITD3Av1G057270"/>
</dbReference>
<dbReference type="PANTHER" id="PTHR47149:SF1">
    <property type="entry name" value="F-BOX PROTEIN RMF"/>
    <property type="match status" value="1"/>
</dbReference>
<dbReference type="GO" id="GO:0005634">
    <property type="term" value="C:nucleus"/>
    <property type="evidence" value="ECO:0007669"/>
    <property type="project" value="TreeGrafter"/>
</dbReference>
<dbReference type="PANTHER" id="PTHR47149">
    <property type="entry name" value="F-BOX PROTEIN RMF"/>
    <property type="match status" value="1"/>
</dbReference>
<evidence type="ECO:0000256" key="1">
    <source>
        <dbReference type="ARBA" id="ARBA00004141"/>
    </source>
</evidence>
<feature type="transmembrane region" description="Helical" evidence="5">
    <location>
        <begin position="40"/>
        <end position="61"/>
    </location>
</feature>
<dbReference type="Proteomes" id="UP000324705">
    <property type="component" value="Chromosome 3A"/>
</dbReference>
<comment type="subcellular location">
    <subcellularLocation>
        <location evidence="1">Membrane</location>
        <topology evidence="1">Multi-pass membrane protein</topology>
    </subcellularLocation>
</comment>
<evidence type="ECO:0000256" key="4">
    <source>
        <dbReference type="ARBA" id="ARBA00023136"/>
    </source>
</evidence>
<feature type="transmembrane region" description="Helical" evidence="5">
    <location>
        <begin position="149"/>
        <end position="172"/>
    </location>
</feature>
<dbReference type="GO" id="GO:0016192">
    <property type="term" value="P:vesicle-mediated transport"/>
    <property type="evidence" value="ECO:0007669"/>
    <property type="project" value="InterPro"/>
</dbReference>
<dbReference type="GO" id="GO:0005737">
    <property type="term" value="C:cytoplasm"/>
    <property type="evidence" value="ECO:0007669"/>
    <property type="project" value="UniProtKB-ARBA"/>
</dbReference>
<proteinExistence type="predicted"/>
<feature type="transmembrane region" description="Helical" evidence="5">
    <location>
        <begin position="68"/>
        <end position="89"/>
    </location>
</feature>
<keyword evidence="4 5" id="KW-0472">Membrane</keyword>
<evidence type="ECO:0000313" key="6">
    <source>
        <dbReference type="EMBL" id="VAH59032.1"/>
    </source>
</evidence>
<keyword evidence="7" id="KW-1185">Reference proteome</keyword>